<feature type="compositionally biased region" description="Polar residues" evidence="1">
    <location>
        <begin position="411"/>
        <end position="424"/>
    </location>
</feature>
<feature type="region of interest" description="Disordered" evidence="1">
    <location>
        <begin position="33"/>
        <end position="71"/>
    </location>
</feature>
<accession>A0ABR3V3E4</accession>
<feature type="compositionally biased region" description="Pro residues" evidence="1">
    <location>
        <begin position="186"/>
        <end position="201"/>
    </location>
</feature>
<feature type="compositionally biased region" description="Low complexity" evidence="1">
    <location>
        <begin position="284"/>
        <end position="297"/>
    </location>
</feature>
<gene>
    <name evidence="2" type="ORF">VTJ49DRAFT_5371</name>
</gene>
<feature type="compositionally biased region" description="Polar residues" evidence="1">
    <location>
        <begin position="208"/>
        <end position="222"/>
    </location>
</feature>
<protein>
    <submittedName>
        <fullName evidence="2">Uncharacterized protein</fullName>
    </submittedName>
</protein>
<comment type="caution">
    <text evidence="2">The sequence shown here is derived from an EMBL/GenBank/DDBJ whole genome shotgun (WGS) entry which is preliminary data.</text>
</comment>
<feature type="compositionally biased region" description="Polar residues" evidence="1">
    <location>
        <begin position="167"/>
        <end position="180"/>
    </location>
</feature>
<feature type="compositionally biased region" description="Low complexity" evidence="1">
    <location>
        <begin position="363"/>
        <end position="387"/>
    </location>
</feature>
<name>A0ABR3V3E4_HUMIN</name>
<feature type="compositionally biased region" description="Basic residues" evidence="1">
    <location>
        <begin position="350"/>
        <end position="362"/>
    </location>
</feature>
<feature type="region of interest" description="Disordered" evidence="1">
    <location>
        <begin position="145"/>
        <end position="424"/>
    </location>
</feature>
<feature type="compositionally biased region" description="Polar residues" evidence="1">
    <location>
        <begin position="147"/>
        <end position="159"/>
    </location>
</feature>
<evidence type="ECO:0000256" key="1">
    <source>
        <dbReference type="SAM" id="MobiDB-lite"/>
    </source>
</evidence>
<proteinExistence type="predicted"/>
<organism evidence="2 3">
    <name type="scientific">Humicola insolens</name>
    <name type="common">Soft-rot fungus</name>
    <dbReference type="NCBI Taxonomy" id="85995"/>
    <lineage>
        <taxon>Eukaryota</taxon>
        <taxon>Fungi</taxon>
        <taxon>Dikarya</taxon>
        <taxon>Ascomycota</taxon>
        <taxon>Pezizomycotina</taxon>
        <taxon>Sordariomycetes</taxon>
        <taxon>Sordariomycetidae</taxon>
        <taxon>Sordariales</taxon>
        <taxon>Chaetomiaceae</taxon>
        <taxon>Mycothermus</taxon>
    </lineage>
</organism>
<dbReference type="Proteomes" id="UP001583172">
    <property type="component" value="Unassembled WGS sequence"/>
</dbReference>
<sequence length="498" mass="53830">MRQGAFQIEEYSLTLLKHKSYFNNRPLARCLDKTDEDEGKTKVQPVEGQKESTKDTDNEPSGRGNSADGLTKPIQTRTAAQDGSAASSAIQQLDGLMSEILTLNRTPREHGSGARGLEEIKVFWQTVRSCLWIDDDEIYEAKRRPLSQKSTGDTSQAAQVDSDIPELSTSASGSSISCPSESDLELPPPPMPDRPPPPIPATPRAEDSPTTSSLRTQHSATPSLEPCPDSSLDDLSWGKSKPDVPPNPQQSELPSRQPIVYHPSTESLRPETPGLPSIPDPPASTTSHSRYPSSTSSGRWTRPPTWRSPASLSELSSPTLPVSPVSEAPLTSPLPMLLPTPPPPGSNLQYRRHRSSHSRNRHPPVSLPSSHSSHPSTSTSSTSRSLSFGATDCSGSYASINTAGGERNDNASRTPKGSTSSIATTTRTFSSGVVPHDVQDVQEVSQWFALQPSLLPQMRPTPQRRMTPVEKLSEIDAFLSSSPDCDNEVVRKGGEGWI</sequence>
<reference evidence="2 3" key="1">
    <citation type="journal article" date="2024" name="Commun. Biol.">
        <title>Comparative genomic analysis of thermophilic fungi reveals convergent evolutionary adaptations and gene losses.</title>
        <authorList>
            <person name="Steindorff A.S."/>
            <person name="Aguilar-Pontes M.V."/>
            <person name="Robinson A.J."/>
            <person name="Andreopoulos B."/>
            <person name="LaButti K."/>
            <person name="Kuo A."/>
            <person name="Mondo S."/>
            <person name="Riley R."/>
            <person name="Otillar R."/>
            <person name="Haridas S."/>
            <person name="Lipzen A."/>
            <person name="Grimwood J."/>
            <person name="Schmutz J."/>
            <person name="Clum A."/>
            <person name="Reid I.D."/>
            <person name="Moisan M.C."/>
            <person name="Butler G."/>
            <person name="Nguyen T.T.M."/>
            <person name="Dewar K."/>
            <person name="Conant G."/>
            <person name="Drula E."/>
            <person name="Henrissat B."/>
            <person name="Hansel C."/>
            <person name="Singer S."/>
            <person name="Hutchinson M.I."/>
            <person name="de Vries R.P."/>
            <person name="Natvig D.O."/>
            <person name="Powell A.J."/>
            <person name="Tsang A."/>
            <person name="Grigoriev I.V."/>
        </authorList>
    </citation>
    <scope>NUCLEOTIDE SEQUENCE [LARGE SCALE GENOMIC DNA]</scope>
    <source>
        <strain evidence="2 3">CBS 620.91</strain>
    </source>
</reference>
<feature type="compositionally biased region" description="Polar residues" evidence="1">
    <location>
        <begin position="393"/>
        <end position="402"/>
    </location>
</feature>
<evidence type="ECO:0000313" key="2">
    <source>
        <dbReference type="EMBL" id="KAL1836272.1"/>
    </source>
</evidence>
<keyword evidence="3" id="KW-1185">Reference proteome</keyword>
<dbReference type="EMBL" id="JAZGSY010000437">
    <property type="protein sequence ID" value="KAL1836272.1"/>
    <property type="molecule type" value="Genomic_DNA"/>
</dbReference>
<feature type="compositionally biased region" description="Pro residues" evidence="1">
    <location>
        <begin position="336"/>
        <end position="345"/>
    </location>
</feature>
<feature type="compositionally biased region" description="Basic and acidic residues" evidence="1">
    <location>
        <begin position="48"/>
        <end position="57"/>
    </location>
</feature>
<evidence type="ECO:0000313" key="3">
    <source>
        <dbReference type="Proteomes" id="UP001583172"/>
    </source>
</evidence>
<feature type="compositionally biased region" description="Low complexity" evidence="1">
    <location>
        <begin position="308"/>
        <end position="335"/>
    </location>
</feature>